<name>A0A9P7BH05_9ASCO</name>
<organism evidence="2 3">
    <name type="scientific">Pichia californica</name>
    <dbReference type="NCBI Taxonomy" id="460514"/>
    <lineage>
        <taxon>Eukaryota</taxon>
        <taxon>Fungi</taxon>
        <taxon>Dikarya</taxon>
        <taxon>Ascomycota</taxon>
        <taxon>Saccharomycotina</taxon>
        <taxon>Pichiomycetes</taxon>
        <taxon>Pichiales</taxon>
        <taxon>Pichiaceae</taxon>
        <taxon>Pichia</taxon>
    </lineage>
</organism>
<evidence type="ECO:0000313" key="3">
    <source>
        <dbReference type="Proteomes" id="UP000697127"/>
    </source>
</evidence>
<feature type="compositionally biased region" description="Polar residues" evidence="1">
    <location>
        <begin position="38"/>
        <end position="47"/>
    </location>
</feature>
<dbReference type="AlphaFoldDB" id="A0A9P7BH05"/>
<proteinExistence type="predicted"/>
<feature type="non-terminal residue" evidence="2">
    <location>
        <position position="275"/>
    </location>
</feature>
<protein>
    <submittedName>
        <fullName evidence="2">Uncharacterized protein</fullName>
    </submittedName>
</protein>
<evidence type="ECO:0000313" key="2">
    <source>
        <dbReference type="EMBL" id="KAG0688908.1"/>
    </source>
</evidence>
<accession>A0A9P7BH05</accession>
<keyword evidence="3" id="KW-1185">Reference proteome</keyword>
<dbReference type="EMBL" id="PUHW01000113">
    <property type="protein sequence ID" value="KAG0688908.1"/>
    <property type="molecule type" value="Genomic_DNA"/>
</dbReference>
<reference evidence="2" key="1">
    <citation type="submission" date="2020-11" db="EMBL/GenBank/DDBJ databases">
        <title>Kefir isolates.</title>
        <authorList>
            <person name="Marcisauskas S."/>
            <person name="Kim Y."/>
            <person name="Blasche S."/>
        </authorList>
    </citation>
    <scope>NUCLEOTIDE SEQUENCE</scope>
    <source>
        <strain evidence="2">Olga-1</strain>
    </source>
</reference>
<sequence length="275" mass="32771">MLISFYSTRPQKQFWRLNIRNIYIRSRFQTNINKIESVPSNSTSTVHNNNNNKNNKNKTPVELPLIPSNDHKILSSEQRSFHPHLLPQPNDIEILQFKILDKIKSITLDNSINSKNDLNILEYKPITLPSLSDIDIHMLKNSKILIQSTDHSDQLSNKYKIINDNLYQFKYNLINQNNSIIEFQELLKFIYRLTYVNYINQTEQILHFIKQRIIYSNEGSILLKKNNDLFYYIFDFLMRNVKHSNLQLINQLFKISEKHWDTKLLNIYLSRSLEP</sequence>
<comment type="caution">
    <text evidence="2">The sequence shown here is derived from an EMBL/GenBank/DDBJ whole genome shotgun (WGS) entry which is preliminary data.</text>
</comment>
<gene>
    <name evidence="2" type="ORF">C6P40_000347</name>
</gene>
<feature type="compositionally biased region" description="Low complexity" evidence="1">
    <location>
        <begin position="48"/>
        <end position="58"/>
    </location>
</feature>
<dbReference type="Proteomes" id="UP000697127">
    <property type="component" value="Unassembled WGS sequence"/>
</dbReference>
<feature type="region of interest" description="Disordered" evidence="1">
    <location>
        <begin position="38"/>
        <end position="60"/>
    </location>
</feature>
<evidence type="ECO:0000256" key="1">
    <source>
        <dbReference type="SAM" id="MobiDB-lite"/>
    </source>
</evidence>